<comment type="subcellular location">
    <subcellularLocation>
        <location evidence="1">Cell membrane</location>
        <topology evidence="1">Multi-pass membrane protein</topology>
    </subcellularLocation>
</comment>
<dbReference type="CDD" id="cd17324">
    <property type="entry name" value="MFS_NepI_like"/>
    <property type="match status" value="1"/>
</dbReference>
<evidence type="ECO:0000313" key="10">
    <source>
        <dbReference type="EMBL" id="KIL41798.1"/>
    </source>
</evidence>
<evidence type="ECO:0000256" key="5">
    <source>
        <dbReference type="ARBA" id="ARBA00022692"/>
    </source>
</evidence>
<dbReference type="Gene3D" id="1.20.1250.20">
    <property type="entry name" value="MFS general substrate transporter like domains"/>
    <property type="match status" value="1"/>
</dbReference>
<evidence type="ECO:0000256" key="7">
    <source>
        <dbReference type="ARBA" id="ARBA00023136"/>
    </source>
</evidence>
<name>A0ABR5ALP5_9BACL</name>
<dbReference type="Proteomes" id="UP000031967">
    <property type="component" value="Unassembled WGS sequence"/>
</dbReference>
<gene>
    <name evidence="10" type="ORF">SD70_05160</name>
</gene>
<dbReference type="EMBL" id="JXAK01000006">
    <property type="protein sequence ID" value="KIL41798.1"/>
    <property type="molecule type" value="Genomic_DNA"/>
</dbReference>
<dbReference type="SUPFAM" id="SSF103473">
    <property type="entry name" value="MFS general substrate transporter"/>
    <property type="match status" value="1"/>
</dbReference>
<evidence type="ECO:0000313" key="11">
    <source>
        <dbReference type="Proteomes" id="UP000031967"/>
    </source>
</evidence>
<feature type="transmembrane region" description="Helical" evidence="8">
    <location>
        <begin position="222"/>
        <end position="245"/>
    </location>
</feature>
<dbReference type="InterPro" id="IPR020846">
    <property type="entry name" value="MFS_dom"/>
</dbReference>
<protein>
    <submittedName>
        <fullName evidence="10">MFS transporter</fullName>
    </submittedName>
</protein>
<dbReference type="Pfam" id="PF07690">
    <property type="entry name" value="MFS_1"/>
    <property type="match status" value="1"/>
</dbReference>
<comment type="similarity">
    <text evidence="2">Belongs to the major facilitator superfamily.</text>
</comment>
<evidence type="ECO:0000256" key="6">
    <source>
        <dbReference type="ARBA" id="ARBA00022989"/>
    </source>
</evidence>
<keyword evidence="7 8" id="KW-0472">Membrane</keyword>
<feature type="transmembrane region" description="Helical" evidence="8">
    <location>
        <begin position="142"/>
        <end position="160"/>
    </location>
</feature>
<organism evidence="10 11">
    <name type="scientific">Gordoniibacillus kamchatkensis</name>
    <dbReference type="NCBI Taxonomy" id="1590651"/>
    <lineage>
        <taxon>Bacteria</taxon>
        <taxon>Bacillati</taxon>
        <taxon>Bacillota</taxon>
        <taxon>Bacilli</taxon>
        <taxon>Bacillales</taxon>
        <taxon>Paenibacillaceae</taxon>
        <taxon>Gordoniibacillus</taxon>
    </lineage>
</organism>
<feature type="transmembrane region" description="Helical" evidence="8">
    <location>
        <begin position="257"/>
        <end position="279"/>
    </location>
</feature>
<evidence type="ECO:0000256" key="1">
    <source>
        <dbReference type="ARBA" id="ARBA00004651"/>
    </source>
</evidence>
<dbReference type="InterPro" id="IPR011701">
    <property type="entry name" value="MFS"/>
</dbReference>
<dbReference type="PROSITE" id="PS50850">
    <property type="entry name" value="MFS"/>
    <property type="match status" value="1"/>
</dbReference>
<feature type="transmembrane region" description="Helical" evidence="8">
    <location>
        <begin position="84"/>
        <end position="103"/>
    </location>
</feature>
<dbReference type="PANTHER" id="PTHR43271:SF2">
    <property type="entry name" value="BLL2771 PROTEIN"/>
    <property type="match status" value="1"/>
</dbReference>
<dbReference type="PANTHER" id="PTHR43271">
    <property type="entry name" value="BLL2771 PROTEIN"/>
    <property type="match status" value="1"/>
</dbReference>
<evidence type="ECO:0000256" key="2">
    <source>
        <dbReference type="ARBA" id="ARBA00008335"/>
    </source>
</evidence>
<keyword evidence="6 8" id="KW-1133">Transmembrane helix</keyword>
<reference evidence="10 11" key="1">
    <citation type="submission" date="2014-12" db="EMBL/GenBank/DDBJ databases">
        <title>Draft genome sequence of Paenibacillus kamchatkensis strain B-2647.</title>
        <authorList>
            <person name="Karlyshev A.V."/>
            <person name="Kudryashova E.B."/>
        </authorList>
    </citation>
    <scope>NUCLEOTIDE SEQUENCE [LARGE SCALE GENOMIC DNA]</scope>
    <source>
        <strain evidence="10 11">VKM B-2647</strain>
    </source>
</reference>
<feature type="domain" description="Major facilitator superfamily (MFS) profile" evidence="9">
    <location>
        <begin position="18"/>
        <end position="397"/>
    </location>
</feature>
<evidence type="ECO:0000256" key="8">
    <source>
        <dbReference type="SAM" id="Phobius"/>
    </source>
</evidence>
<keyword evidence="5 8" id="KW-0812">Transmembrane</keyword>
<feature type="transmembrane region" description="Helical" evidence="8">
    <location>
        <begin position="21"/>
        <end position="47"/>
    </location>
</feature>
<feature type="transmembrane region" description="Helical" evidence="8">
    <location>
        <begin position="372"/>
        <end position="392"/>
    </location>
</feature>
<evidence type="ECO:0000256" key="4">
    <source>
        <dbReference type="ARBA" id="ARBA00022475"/>
    </source>
</evidence>
<keyword evidence="4" id="KW-1003">Cell membrane</keyword>
<sequence>MQWAEKRTRPAAPNYPLTTGLLVWCGLVVVSSLYITLPMVSVFAGAFHASPDMAAWTSSAFSLAYGAGGLLFGPVSERYGRKHTILWGLAALAFITVLMGFAANLPELIAFRAVQGLAAATFAPSALAYIGETYPAEKRVTTVGFVSTGFLVAGIAGQLFSSVVNGLLTWSYVFYFLGALYLLSAVLVGAFVPKGEPRRSPATVLAFFKQMGTVSFQRSLSVCYLIAVTLLFSFVGMYAVLGTYLSHAPFALNANQIFAVRALGAIGMICSPFAGRLVAKYGMEEMLRAGLALAAAGLAAVGMSSSLAVSIVMSVVFVAGISLTVPTLISMVGSIAGDARGAAITLYMFVLFVGATLGPIVALALLKTGSYMLTYEALAAVLALAFAATFFVPDRKRKEASR</sequence>
<feature type="transmembrane region" description="Helical" evidence="8">
    <location>
        <begin position="286"/>
        <end position="305"/>
    </location>
</feature>
<feature type="transmembrane region" description="Helical" evidence="8">
    <location>
        <begin position="53"/>
        <end position="72"/>
    </location>
</feature>
<feature type="transmembrane region" description="Helical" evidence="8">
    <location>
        <begin position="311"/>
        <end position="332"/>
    </location>
</feature>
<evidence type="ECO:0000259" key="9">
    <source>
        <dbReference type="PROSITE" id="PS50850"/>
    </source>
</evidence>
<accession>A0ABR5ALP5</accession>
<evidence type="ECO:0000256" key="3">
    <source>
        <dbReference type="ARBA" id="ARBA00022448"/>
    </source>
</evidence>
<feature type="transmembrane region" description="Helical" evidence="8">
    <location>
        <begin position="172"/>
        <end position="192"/>
    </location>
</feature>
<keyword evidence="3" id="KW-0813">Transport</keyword>
<keyword evidence="11" id="KW-1185">Reference proteome</keyword>
<comment type="caution">
    <text evidence="10">The sequence shown here is derived from an EMBL/GenBank/DDBJ whole genome shotgun (WGS) entry which is preliminary data.</text>
</comment>
<feature type="transmembrane region" description="Helical" evidence="8">
    <location>
        <begin position="109"/>
        <end position="130"/>
    </location>
</feature>
<proteinExistence type="inferred from homology"/>
<dbReference type="InterPro" id="IPR036259">
    <property type="entry name" value="MFS_trans_sf"/>
</dbReference>
<feature type="transmembrane region" description="Helical" evidence="8">
    <location>
        <begin position="344"/>
        <end position="366"/>
    </location>
</feature>